<dbReference type="EMBL" id="ML977151">
    <property type="protein sequence ID" value="KAF1987628.1"/>
    <property type="molecule type" value="Genomic_DNA"/>
</dbReference>
<dbReference type="AlphaFoldDB" id="A0A6G1H3T7"/>
<organism evidence="2 3">
    <name type="scientific">Aulographum hederae CBS 113979</name>
    <dbReference type="NCBI Taxonomy" id="1176131"/>
    <lineage>
        <taxon>Eukaryota</taxon>
        <taxon>Fungi</taxon>
        <taxon>Dikarya</taxon>
        <taxon>Ascomycota</taxon>
        <taxon>Pezizomycotina</taxon>
        <taxon>Dothideomycetes</taxon>
        <taxon>Pleosporomycetidae</taxon>
        <taxon>Aulographales</taxon>
        <taxon>Aulographaceae</taxon>
    </lineage>
</organism>
<dbReference type="Pfam" id="PF16242">
    <property type="entry name" value="Pyrid_ox_like"/>
    <property type="match status" value="1"/>
</dbReference>
<evidence type="ECO:0000259" key="1">
    <source>
        <dbReference type="Pfam" id="PF16242"/>
    </source>
</evidence>
<sequence>MPEQVQPQDAHIDPSVAKQWDTETPFSQQWSDLYRIVDGLKCGLLGTHRPNVGHVFRSMAIAKRNGPDFLFLANANSQKFKDIDSSKDITITFQNSSTMDWVSISGTATTASHDDPRIKDVWSRGASAWFGNLGDGKHDGSADDPRMALIEVKSKYIAYWKAEVGTLGLIKEVAGAAMTGKVANTGAMRQFEEKDIQAERKE</sequence>
<dbReference type="InterPro" id="IPR012349">
    <property type="entry name" value="Split_barrel_FMN-bd"/>
</dbReference>
<keyword evidence="3" id="KW-1185">Reference proteome</keyword>
<protein>
    <recommendedName>
        <fullName evidence="1">General stress protein FMN-binding split barrel domain-containing protein</fullName>
    </recommendedName>
</protein>
<evidence type="ECO:0000313" key="2">
    <source>
        <dbReference type="EMBL" id="KAF1987628.1"/>
    </source>
</evidence>
<evidence type="ECO:0000313" key="3">
    <source>
        <dbReference type="Proteomes" id="UP000800041"/>
    </source>
</evidence>
<feature type="domain" description="General stress protein FMN-binding split barrel" evidence="1">
    <location>
        <begin position="31"/>
        <end position="182"/>
    </location>
</feature>
<dbReference type="PANTHER" id="PTHR34818:SF1">
    <property type="entry name" value="PROTEIN BLI-3"/>
    <property type="match status" value="1"/>
</dbReference>
<dbReference type="InterPro" id="IPR052917">
    <property type="entry name" value="Stress-Dev_Protein"/>
</dbReference>
<dbReference type="Proteomes" id="UP000800041">
    <property type="component" value="Unassembled WGS sequence"/>
</dbReference>
<dbReference type="PANTHER" id="PTHR34818">
    <property type="entry name" value="PROTEIN BLI-3"/>
    <property type="match status" value="1"/>
</dbReference>
<dbReference type="InterPro" id="IPR038725">
    <property type="entry name" value="YdaG_split_barrel_FMN-bd"/>
</dbReference>
<proteinExistence type="predicted"/>
<accession>A0A6G1H3T7</accession>
<dbReference type="Gene3D" id="2.30.110.10">
    <property type="entry name" value="Electron Transport, Fmn-binding Protein, Chain A"/>
    <property type="match status" value="1"/>
</dbReference>
<reference evidence="2" key="1">
    <citation type="journal article" date="2020" name="Stud. Mycol.">
        <title>101 Dothideomycetes genomes: a test case for predicting lifestyles and emergence of pathogens.</title>
        <authorList>
            <person name="Haridas S."/>
            <person name="Albert R."/>
            <person name="Binder M."/>
            <person name="Bloem J."/>
            <person name="Labutti K."/>
            <person name="Salamov A."/>
            <person name="Andreopoulos B."/>
            <person name="Baker S."/>
            <person name="Barry K."/>
            <person name="Bills G."/>
            <person name="Bluhm B."/>
            <person name="Cannon C."/>
            <person name="Castanera R."/>
            <person name="Culley D."/>
            <person name="Daum C."/>
            <person name="Ezra D."/>
            <person name="Gonzalez J."/>
            <person name="Henrissat B."/>
            <person name="Kuo A."/>
            <person name="Liang C."/>
            <person name="Lipzen A."/>
            <person name="Lutzoni F."/>
            <person name="Magnuson J."/>
            <person name="Mondo S."/>
            <person name="Nolan M."/>
            <person name="Ohm R."/>
            <person name="Pangilinan J."/>
            <person name="Park H.-J."/>
            <person name="Ramirez L."/>
            <person name="Alfaro M."/>
            <person name="Sun H."/>
            <person name="Tritt A."/>
            <person name="Yoshinaga Y."/>
            <person name="Zwiers L.-H."/>
            <person name="Turgeon B."/>
            <person name="Goodwin S."/>
            <person name="Spatafora J."/>
            <person name="Crous P."/>
            <person name="Grigoriev I."/>
        </authorList>
    </citation>
    <scope>NUCLEOTIDE SEQUENCE</scope>
    <source>
        <strain evidence="2">CBS 113979</strain>
    </source>
</reference>
<name>A0A6G1H3T7_9PEZI</name>
<dbReference type="SUPFAM" id="SSF50475">
    <property type="entry name" value="FMN-binding split barrel"/>
    <property type="match status" value="1"/>
</dbReference>
<dbReference type="OrthoDB" id="434253at2759"/>
<gene>
    <name evidence="2" type="ORF">K402DRAFT_403326</name>
</gene>